<reference evidence="2" key="1">
    <citation type="submission" date="2020-08" db="EMBL/GenBank/DDBJ databases">
        <title>Multicomponent nature underlies the extraordinary mechanical properties of spider dragline silk.</title>
        <authorList>
            <person name="Kono N."/>
            <person name="Nakamura H."/>
            <person name="Mori M."/>
            <person name="Yoshida Y."/>
            <person name="Ohtoshi R."/>
            <person name="Malay A.D."/>
            <person name="Moran D.A.P."/>
            <person name="Tomita M."/>
            <person name="Numata K."/>
            <person name="Arakawa K."/>
        </authorList>
    </citation>
    <scope>NUCLEOTIDE SEQUENCE</scope>
</reference>
<keyword evidence="1" id="KW-0472">Membrane</keyword>
<evidence type="ECO:0000256" key="1">
    <source>
        <dbReference type="SAM" id="Phobius"/>
    </source>
</evidence>
<organism evidence="2 3">
    <name type="scientific">Nephila pilipes</name>
    <name type="common">Giant wood spider</name>
    <name type="synonym">Nephila maculata</name>
    <dbReference type="NCBI Taxonomy" id="299642"/>
    <lineage>
        <taxon>Eukaryota</taxon>
        <taxon>Metazoa</taxon>
        <taxon>Ecdysozoa</taxon>
        <taxon>Arthropoda</taxon>
        <taxon>Chelicerata</taxon>
        <taxon>Arachnida</taxon>
        <taxon>Araneae</taxon>
        <taxon>Araneomorphae</taxon>
        <taxon>Entelegynae</taxon>
        <taxon>Araneoidea</taxon>
        <taxon>Nephilidae</taxon>
        <taxon>Nephila</taxon>
    </lineage>
</organism>
<dbReference type="Proteomes" id="UP000887013">
    <property type="component" value="Unassembled WGS sequence"/>
</dbReference>
<proteinExistence type="predicted"/>
<accession>A0A8X6NJX7</accession>
<keyword evidence="1" id="KW-1133">Transmembrane helix</keyword>
<evidence type="ECO:0000313" key="3">
    <source>
        <dbReference type="Proteomes" id="UP000887013"/>
    </source>
</evidence>
<protein>
    <submittedName>
        <fullName evidence="2">Uncharacterized protein</fullName>
    </submittedName>
</protein>
<feature type="transmembrane region" description="Helical" evidence="1">
    <location>
        <begin position="87"/>
        <end position="109"/>
    </location>
</feature>
<dbReference type="AlphaFoldDB" id="A0A8X6NJX7"/>
<keyword evidence="1" id="KW-0812">Transmembrane</keyword>
<keyword evidence="3" id="KW-1185">Reference proteome</keyword>
<name>A0A8X6NJX7_NEPPI</name>
<gene>
    <name evidence="2" type="ORF">NPIL_318751</name>
</gene>
<evidence type="ECO:0000313" key="2">
    <source>
        <dbReference type="EMBL" id="GFT18125.1"/>
    </source>
</evidence>
<comment type="caution">
    <text evidence="2">The sequence shown here is derived from an EMBL/GenBank/DDBJ whole genome shotgun (WGS) entry which is preliminary data.</text>
</comment>
<sequence>MIKVALSVGTQHLPLECFRDSEVYDPACLDAPKQGSPRSRSLIYAGNRHLCSNRWGKEMTQKHRFCLLRFQRNKPTAECCLSGGGSLVTLVFVVMFPSLNLGVFLFELFKMKSLPVKGKVIFAD</sequence>
<dbReference type="EMBL" id="BMAW01058800">
    <property type="protein sequence ID" value="GFT18125.1"/>
    <property type="molecule type" value="Genomic_DNA"/>
</dbReference>